<keyword evidence="3 9" id="KW-0813">Transport</keyword>
<organism evidence="10 13">
    <name type="scientific">Histophilus somni</name>
    <name type="common">Haemophilus somnus</name>
    <dbReference type="NCBI Taxonomy" id="731"/>
    <lineage>
        <taxon>Bacteria</taxon>
        <taxon>Pseudomonadati</taxon>
        <taxon>Pseudomonadota</taxon>
        <taxon>Gammaproteobacteria</taxon>
        <taxon>Pasteurellales</taxon>
        <taxon>Pasteurellaceae</taxon>
        <taxon>Histophilus</taxon>
    </lineage>
</organism>
<keyword evidence="7 9" id="KW-1133">Transmembrane helix</keyword>
<feature type="transmembrane region" description="Helical" evidence="9">
    <location>
        <begin position="285"/>
        <end position="306"/>
    </location>
</feature>
<accession>A0A9Q6K8S1</accession>
<feature type="transmembrane region" description="Helical" evidence="9">
    <location>
        <begin position="113"/>
        <end position="134"/>
    </location>
</feature>
<dbReference type="Pfam" id="PF05525">
    <property type="entry name" value="Branch_AA_trans"/>
    <property type="match status" value="1"/>
</dbReference>
<sequence>MNKNTFFVGFMLFAIFFGAGNLIFPPKLGFDSGSEFIPSILGFVLTGVGLPLLGIVVSAFYNGGYKEALKQIHPAFSLIFLIAIYLSIGPFFAGPRTGATAYEFVILPFMGEATSISKLVFFAVYFSLTLWLSLNPTKLVDRIGSILTPILLVAIIALVIRSVFLLSGHDIPSVTVNTSGSFFNGVIEGYFTMDALASVAFSVVVLNAIRNKTDLSVSLKQQTIFAAFIAAIALGLIYVALGWIGNNISINADVLADLQAKKQDLGTYILNDVTTLAFGELGRTLLGIIVSLACLTTAVGLAVAVSEYFNEIYPKISYKTYVVLFCLVSFVIANLGLKEVISLSLPVLLILYPIAMTVILLLFVNIIFPTPILAHRLSLGLVTVVSVLSVFGVGKIEFIEQLPLKPYSMEWLPFALVGFILGCFLHIFFSKEKSVLKR</sequence>
<dbReference type="GO" id="GO:0005886">
    <property type="term" value="C:plasma membrane"/>
    <property type="evidence" value="ECO:0007669"/>
    <property type="project" value="UniProtKB-SubCell"/>
</dbReference>
<dbReference type="Proteomes" id="UP000595373">
    <property type="component" value="Chromosome"/>
</dbReference>
<dbReference type="GO" id="GO:0015818">
    <property type="term" value="P:isoleucine transport"/>
    <property type="evidence" value="ECO:0007669"/>
    <property type="project" value="TreeGrafter"/>
</dbReference>
<feature type="transmembrane region" description="Helical" evidence="9">
    <location>
        <begin position="318"/>
        <end position="337"/>
    </location>
</feature>
<gene>
    <name evidence="10" type="primary">brnQ</name>
    <name evidence="11" type="ORF">E2R48_04410</name>
    <name evidence="10" type="ORF">JFL49_08885</name>
</gene>
<evidence type="ECO:0000313" key="11">
    <source>
        <dbReference type="EMBL" id="TEW30192.1"/>
    </source>
</evidence>
<feature type="transmembrane region" description="Helical" evidence="9">
    <location>
        <begin position="343"/>
        <end position="367"/>
    </location>
</feature>
<comment type="subcellular location">
    <subcellularLocation>
        <location evidence="9">Cell inner membrane</location>
        <topology evidence="9">Multi-pass membrane protein</topology>
    </subcellularLocation>
    <subcellularLocation>
        <location evidence="1">Cell membrane</location>
        <topology evidence="1">Multi-pass membrane protein</topology>
    </subcellularLocation>
</comment>
<proteinExistence type="inferred from homology"/>
<feature type="transmembrane region" description="Helical" evidence="9">
    <location>
        <begin position="7"/>
        <end position="24"/>
    </location>
</feature>
<evidence type="ECO:0000256" key="1">
    <source>
        <dbReference type="ARBA" id="ARBA00004651"/>
    </source>
</evidence>
<feature type="transmembrane region" description="Helical" evidence="9">
    <location>
        <begin position="36"/>
        <end position="61"/>
    </location>
</feature>
<dbReference type="AlphaFoldDB" id="A0A9Q6K8S1"/>
<feature type="transmembrane region" description="Helical" evidence="9">
    <location>
        <begin position="189"/>
        <end position="209"/>
    </location>
</feature>
<evidence type="ECO:0000256" key="2">
    <source>
        <dbReference type="ARBA" id="ARBA00008540"/>
    </source>
</evidence>
<feature type="transmembrane region" description="Helical" evidence="9">
    <location>
        <begin position="224"/>
        <end position="245"/>
    </location>
</feature>
<dbReference type="PANTHER" id="PTHR30588:SF7">
    <property type="entry name" value="BRANCHED-CHAIN AMINO ACID CARRIER PROTEIN SAOUHSC_01411-RELATED"/>
    <property type="match status" value="1"/>
</dbReference>
<keyword evidence="6 9" id="KW-0029">Amino-acid transport</keyword>
<dbReference type="GO" id="GO:0015190">
    <property type="term" value="F:L-leucine transmembrane transporter activity"/>
    <property type="evidence" value="ECO:0007669"/>
    <property type="project" value="TreeGrafter"/>
</dbReference>
<dbReference type="OrthoDB" id="9783920at2"/>
<keyword evidence="13" id="KW-1185">Reference proteome</keyword>
<evidence type="ECO:0000256" key="7">
    <source>
        <dbReference type="ARBA" id="ARBA00022989"/>
    </source>
</evidence>
<evidence type="ECO:0000256" key="9">
    <source>
        <dbReference type="RuleBase" id="RU362122"/>
    </source>
</evidence>
<dbReference type="GO" id="GO:0015188">
    <property type="term" value="F:L-isoleucine transmembrane transporter activity"/>
    <property type="evidence" value="ECO:0007669"/>
    <property type="project" value="TreeGrafter"/>
</dbReference>
<comment type="similarity">
    <text evidence="2 9">Belongs to the branched chain amino acid transporter family.</text>
</comment>
<feature type="transmembrane region" description="Helical" evidence="9">
    <location>
        <begin position="146"/>
        <end position="169"/>
    </location>
</feature>
<dbReference type="EMBL" id="CP066558">
    <property type="protein sequence ID" value="QQF82150.1"/>
    <property type="molecule type" value="Genomic_DNA"/>
</dbReference>
<evidence type="ECO:0000313" key="10">
    <source>
        <dbReference type="EMBL" id="QQF82150.1"/>
    </source>
</evidence>
<dbReference type="InterPro" id="IPR004685">
    <property type="entry name" value="Brnchd-chn_aa_trnsp_Livcs"/>
</dbReference>
<dbReference type="GO" id="GO:0005304">
    <property type="term" value="F:L-valine transmembrane transporter activity"/>
    <property type="evidence" value="ECO:0007669"/>
    <property type="project" value="TreeGrafter"/>
</dbReference>
<evidence type="ECO:0000256" key="4">
    <source>
        <dbReference type="ARBA" id="ARBA00022475"/>
    </source>
</evidence>
<evidence type="ECO:0000313" key="12">
    <source>
        <dbReference type="Proteomes" id="UP000297565"/>
    </source>
</evidence>
<keyword evidence="4" id="KW-1003">Cell membrane</keyword>
<feature type="transmembrane region" description="Helical" evidence="9">
    <location>
        <begin position="73"/>
        <end position="93"/>
    </location>
</feature>
<name>A0A9Q6K8S1_HISSO</name>
<evidence type="ECO:0000313" key="13">
    <source>
        <dbReference type="Proteomes" id="UP000595373"/>
    </source>
</evidence>
<evidence type="ECO:0000256" key="8">
    <source>
        <dbReference type="ARBA" id="ARBA00023136"/>
    </source>
</evidence>
<reference evidence="10 13" key="2">
    <citation type="submission" date="2020-12" db="EMBL/GenBank/DDBJ databases">
        <title>ASc-MMNZ-VFA-070.</title>
        <authorList>
            <person name="Schryvers A."/>
            <person name="Mostafa Nazari M."/>
            <person name="Farshchi Andisi V."/>
            <person name="Timsit E."/>
            <person name="Walter Morck D."/>
        </authorList>
    </citation>
    <scope>NUCLEOTIDE SEQUENCE [LARGE SCALE GENOMIC DNA]</scope>
    <source>
        <strain evidence="10 13">ASc-MMNZ-VFA-070</strain>
    </source>
</reference>
<protein>
    <recommendedName>
        <fullName evidence="9">Branched-chain amino acid transport system carrier protein</fullName>
    </recommendedName>
</protein>
<keyword evidence="8 9" id="KW-0472">Membrane</keyword>
<dbReference type="RefSeq" id="WP_075294453.1">
    <property type="nucleotide sequence ID" value="NZ_CP018802.1"/>
</dbReference>
<comment type="function">
    <text evidence="9">Component of the transport system for branched-chain amino acids.</text>
</comment>
<evidence type="ECO:0000256" key="5">
    <source>
        <dbReference type="ARBA" id="ARBA00022692"/>
    </source>
</evidence>
<dbReference type="Proteomes" id="UP000297565">
    <property type="component" value="Unassembled WGS sequence"/>
</dbReference>
<reference evidence="11 12" key="1">
    <citation type="submission" date="2019-03" db="EMBL/GenBank/DDBJ databases">
        <title>Horizontal Gene Transfer Machinery in Histophilus somni.</title>
        <authorList>
            <person name="Mostafa Nazari M."/>
            <person name="Liljebjelke K."/>
        </authorList>
    </citation>
    <scope>NUCLEOTIDE SEQUENCE [LARGE SCALE GENOMIC DNA]</scope>
    <source>
        <strain evidence="11 12">UOC-EPH-KLM-04</strain>
    </source>
</reference>
<dbReference type="NCBIfam" id="TIGR00796">
    <property type="entry name" value="livcs"/>
    <property type="match status" value="1"/>
</dbReference>
<keyword evidence="5 9" id="KW-0812">Transmembrane</keyword>
<evidence type="ECO:0000256" key="6">
    <source>
        <dbReference type="ARBA" id="ARBA00022970"/>
    </source>
</evidence>
<dbReference type="PANTHER" id="PTHR30588">
    <property type="entry name" value="BRANCHED-CHAIN AMINO ACID TRANSPORT SYSTEM 2 CARRIER PROTEIN"/>
    <property type="match status" value="1"/>
</dbReference>
<dbReference type="EMBL" id="SNRV01000007">
    <property type="protein sequence ID" value="TEW30192.1"/>
    <property type="molecule type" value="Genomic_DNA"/>
</dbReference>
<evidence type="ECO:0000256" key="3">
    <source>
        <dbReference type="ARBA" id="ARBA00022448"/>
    </source>
</evidence>
<feature type="transmembrane region" description="Helical" evidence="9">
    <location>
        <begin position="379"/>
        <end position="399"/>
    </location>
</feature>
<dbReference type="GO" id="GO:0015820">
    <property type="term" value="P:L-leucine transport"/>
    <property type="evidence" value="ECO:0007669"/>
    <property type="project" value="TreeGrafter"/>
</dbReference>
<feature type="transmembrane region" description="Helical" evidence="9">
    <location>
        <begin position="411"/>
        <end position="429"/>
    </location>
</feature>